<dbReference type="OrthoDB" id="2552042at2759"/>
<evidence type="ECO:0000313" key="4">
    <source>
        <dbReference type="Proteomes" id="UP000623467"/>
    </source>
</evidence>
<protein>
    <recommendedName>
        <fullName evidence="5">Transmembrane protein</fullName>
    </recommendedName>
</protein>
<feature type="compositionally biased region" description="Polar residues" evidence="1">
    <location>
        <begin position="260"/>
        <end position="282"/>
    </location>
</feature>
<feature type="region of interest" description="Disordered" evidence="1">
    <location>
        <begin position="231"/>
        <end position="326"/>
    </location>
</feature>
<name>A0A8H6XET8_9AGAR</name>
<sequence>MPNRDYCCCAIPIVNAGIYFTLTEQFVAGIAVGVISLATPSIVGAVTPSFAPTVLGIIAFVAAGIQVLGFIGVAQEKSILFRRYITLHSLVTTAGFSVALAWIILSATKHSTAQANCITDFFTDVSSEAKSEGQTLCNIFPWVDVGVMGGLWVIMAAMHIYLYYVISGYGYAQERDHAQYDSLSTTAQKDDIAMNNRSGAYDSSYPSDPYQQRNIGGADYAHIRKESTASMSDVLSEPIQQPSDTYSMSRQGTYPPPQRQPSVPANAYTQDETPTPRGQTYYSDDRNMVDGNLEKPAFSQAHPAEGSFGRKTPRLTKGRPFDDGYR</sequence>
<feature type="transmembrane region" description="Helical" evidence="2">
    <location>
        <begin position="53"/>
        <end position="73"/>
    </location>
</feature>
<dbReference type="Proteomes" id="UP000623467">
    <property type="component" value="Unassembled WGS sequence"/>
</dbReference>
<keyword evidence="2" id="KW-1133">Transmembrane helix</keyword>
<feature type="transmembrane region" description="Helical" evidence="2">
    <location>
        <begin position="85"/>
        <end position="105"/>
    </location>
</feature>
<organism evidence="3 4">
    <name type="scientific">Mycena sanguinolenta</name>
    <dbReference type="NCBI Taxonomy" id="230812"/>
    <lineage>
        <taxon>Eukaryota</taxon>
        <taxon>Fungi</taxon>
        <taxon>Dikarya</taxon>
        <taxon>Basidiomycota</taxon>
        <taxon>Agaricomycotina</taxon>
        <taxon>Agaricomycetes</taxon>
        <taxon>Agaricomycetidae</taxon>
        <taxon>Agaricales</taxon>
        <taxon>Marasmiineae</taxon>
        <taxon>Mycenaceae</taxon>
        <taxon>Mycena</taxon>
    </lineage>
</organism>
<comment type="caution">
    <text evidence="3">The sequence shown here is derived from an EMBL/GenBank/DDBJ whole genome shotgun (WGS) entry which is preliminary data.</text>
</comment>
<keyword evidence="4" id="KW-1185">Reference proteome</keyword>
<dbReference type="AlphaFoldDB" id="A0A8H6XET8"/>
<evidence type="ECO:0000313" key="3">
    <source>
        <dbReference type="EMBL" id="KAF7339389.1"/>
    </source>
</evidence>
<evidence type="ECO:0000256" key="2">
    <source>
        <dbReference type="SAM" id="Phobius"/>
    </source>
</evidence>
<reference evidence="3" key="1">
    <citation type="submission" date="2020-05" db="EMBL/GenBank/DDBJ databases">
        <title>Mycena genomes resolve the evolution of fungal bioluminescence.</title>
        <authorList>
            <person name="Tsai I.J."/>
        </authorList>
    </citation>
    <scope>NUCLEOTIDE SEQUENCE</scope>
    <source>
        <strain evidence="3">160909Yilan</strain>
    </source>
</reference>
<feature type="transmembrane region" description="Helical" evidence="2">
    <location>
        <begin position="145"/>
        <end position="166"/>
    </location>
</feature>
<keyword evidence="2" id="KW-0812">Transmembrane</keyword>
<dbReference type="EMBL" id="JACAZH010000031">
    <property type="protein sequence ID" value="KAF7339389.1"/>
    <property type="molecule type" value="Genomic_DNA"/>
</dbReference>
<gene>
    <name evidence="3" type="ORF">MSAN_02152800</name>
</gene>
<accession>A0A8H6XET8</accession>
<feature type="compositionally biased region" description="Polar residues" evidence="1">
    <location>
        <begin position="231"/>
        <end position="252"/>
    </location>
</feature>
<keyword evidence="2" id="KW-0472">Membrane</keyword>
<proteinExistence type="predicted"/>
<evidence type="ECO:0000256" key="1">
    <source>
        <dbReference type="SAM" id="MobiDB-lite"/>
    </source>
</evidence>
<evidence type="ECO:0008006" key="5">
    <source>
        <dbReference type="Google" id="ProtNLM"/>
    </source>
</evidence>